<protein>
    <submittedName>
        <fullName evidence="3">Uncharacterized protein</fullName>
    </submittedName>
</protein>
<keyword evidence="2" id="KW-0472">Membrane</keyword>
<proteinExistence type="predicted"/>
<sequence length="191" mass="19535">MTDDPKRPQGDEPDAEATTELPARTAPEPAAAPSESTRPRPSAWQRVPKTIPHTRARTSTVVLVLLFLGLMWWYLDLYAQFVPEEQRRTGQTPVATTTAPAREAPTYDGPTTTPSPTPSSAVPSRGEVGESGAPSSTVPGSSGEPTTAPARTATTTSAPGGIVLPGGATLPGGTTEPPTSGGAPTTTVPAG</sequence>
<reference evidence="3 4" key="1">
    <citation type="submission" date="2019-06" db="EMBL/GenBank/DDBJ databases">
        <title>Tsukamurella conjunctivitidis sp. nov., Tsukamurella assacharolytica sp. nov. and Tsukamurella sputae sp. nov. isolated from patients with conjunctivitis, bacteraemia (lymphoma) and respiratory infection (sputum) in Hong Kong.</title>
        <authorList>
            <person name="Teng J.L.L."/>
            <person name="Lee H.H."/>
            <person name="Fong J.Y.H."/>
            <person name="Fok K.M.N."/>
            <person name="Lau S.K.P."/>
            <person name="Woo P.C.Y."/>
        </authorList>
    </citation>
    <scope>NUCLEOTIDE SEQUENCE [LARGE SCALE GENOMIC DNA]</scope>
    <source>
        <strain evidence="3 4">HKU71</strain>
    </source>
</reference>
<dbReference type="Proteomes" id="UP000317291">
    <property type="component" value="Unassembled WGS sequence"/>
</dbReference>
<accession>A0A5C5R850</accession>
<feature type="transmembrane region" description="Helical" evidence="2">
    <location>
        <begin position="56"/>
        <end position="75"/>
    </location>
</feature>
<feature type="compositionally biased region" description="Low complexity" evidence="1">
    <location>
        <begin position="145"/>
        <end position="191"/>
    </location>
</feature>
<dbReference type="AlphaFoldDB" id="A0A5C5R850"/>
<feature type="region of interest" description="Disordered" evidence="1">
    <location>
        <begin position="1"/>
        <end position="49"/>
    </location>
</feature>
<gene>
    <name evidence="3" type="ORF">FK529_09170</name>
</gene>
<evidence type="ECO:0000313" key="3">
    <source>
        <dbReference type="EMBL" id="TWS19367.1"/>
    </source>
</evidence>
<dbReference type="OrthoDB" id="4775534at2"/>
<keyword evidence="2" id="KW-0812">Transmembrane</keyword>
<dbReference type="RefSeq" id="WP_146560691.1">
    <property type="nucleotide sequence ID" value="NZ_VIGW01000004.1"/>
</dbReference>
<feature type="compositionally biased region" description="Low complexity" evidence="1">
    <location>
        <begin position="89"/>
        <end position="120"/>
    </location>
</feature>
<keyword evidence="2" id="KW-1133">Transmembrane helix</keyword>
<evidence type="ECO:0000256" key="1">
    <source>
        <dbReference type="SAM" id="MobiDB-lite"/>
    </source>
</evidence>
<keyword evidence="4" id="KW-1185">Reference proteome</keyword>
<evidence type="ECO:0000313" key="4">
    <source>
        <dbReference type="Proteomes" id="UP000317291"/>
    </source>
</evidence>
<evidence type="ECO:0000256" key="2">
    <source>
        <dbReference type="SAM" id="Phobius"/>
    </source>
</evidence>
<feature type="compositionally biased region" description="Low complexity" evidence="1">
    <location>
        <begin position="18"/>
        <end position="43"/>
    </location>
</feature>
<feature type="compositionally biased region" description="Basic and acidic residues" evidence="1">
    <location>
        <begin position="1"/>
        <end position="10"/>
    </location>
</feature>
<name>A0A5C5R850_9ACTN</name>
<feature type="region of interest" description="Disordered" evidence="1">
    <location>
        <begin position="86"/>
        <end position="191"/>
    </location>
</feature>
<organism evidence="3 4">
    <name type="scientific">Tsukamurella asaccharolytica</name>
    <dbReference type="NCBI Taxonomy" id="2592067"/>
    <lineage>
        <taxon>Bacteria</taxon>
        <taxon>Bacillati</taxon>
        <taxon>Actinomycetota</taxon>
        <taxon>Actinomycetes</taxon>
        <taxon>Mycobacteriales</taxon>
        <taxon>Tsukamurellaceae</taxon>
        <taxon>Tsukamurella</taxon>
    </lineage>
</organism>
<feature type="compositionally biased region" description="Polar residues" evidence="1">
    <location>
        <begin position="133"/>
        <end position="144"/>
    </location>
</feature>
<dbReference type="EMBL" id="VIGW01000004">
    <property type="protein sequence ID" value="TWS19367.1"/>
    <property type="molecule type" value="Genomic_DNA"/>
</dbReference>
<comment type="caution">
    <text evidence="3">The sequence shown here is derived from an EMBL/GenBank/DDBJ whole genome shotgun (WGS) entry which is preliminary data.</text>
</comment>